<evidence type="ECO:0000313" key="1">
    <source>
        <dbReference type="EMBL" id="CDW34702.1"/>
    </source>
</evidence>
<dbReference type="EMBL" id="HACA01017341">
    <property type="protein sequence ID" value="CDW34702.1"/>
    <property type="molecule type" value="Transcribed_RNA"/>
</dbReference>
<sequence length="48" mass="5908">MRNTLIIAKQEADIFKKLYIYIFSRNFSILIPNTKYYNVLYVYVCFLY</sequence>
<dbReference type="AlphaFoldDB" id="A0A0K2U9Q9"/>
<reference evidence="1" key="1">
    <citation type="submission" date="2014-05" db="EMBL/GenBank/DDBJ databases">
        <authorList>
            <person name="Chronopoulou M."/>
        </authorList>
    </citation>
    <scope>NUCLEOTIDE SEQUENCE</scope>
    <source>
        <tissue evidence="1">Whole organism</tissue>
    </source>
</reference>
<proteinExistence type="predicted"/>
<accession>A0A0K2U9Q9</accession>
<protein>
    <submittedName>
        <fullName evidence="1">Uncharacterized protein</fullName>
    </submittedName>
</protein>
<name>A0A0K2U9Q9_LEPSM</name>
<organism evidence="1">
    <name type="scientific">Lepeophtheirus salmonis</name>
    <name type="common">Salmon louse</name>
    <name type="synonym">Caligus salmonis</name>
    <dbReference type="NCBI Taxonomy" id="72036"/>
    <lineage>
        <taxon>Eukaryota</taxon>
        <taxon>Metazoa</taxon>
        <taxon>Ecdysozoa</taxon>
        <taxon>Arthropoda</taxon>
        <taxon>Crustacea</taxon>
        <taxon>Multicrustacea</taxon>
        <taxon>Hexanauplia</taxon>
        <taxon>Copepoda</taxon>
        <taxon>Siphonostomatoida</taxon>
        <taxon>Caligidae</taxon>
        <taxon>Lepeophtheirus</taxon>
    </lineage>
</organism>